<name>A0ABS3KA35_9PROT</name>
<dbReference type="EMBL" id="JACTNF010000003">
    <property type="protein sequence ID" value="MBO1073892.1"/>
    <property type="molecule type" value="Genomic_DNA"/>
</dbReference>
<dbReference type="RefSeq" id="WP_207445477.1">
    <property type="nucleotide sequence ID" value="NZ_CP061091.1"/>
</dbReference>
<organism evidence="2 3">
    <name type="scientific">Roseomonas marmotae</name>
    <dbReference type="NCBI Taxonomy" id="2768161"/>
    <lineage>
        <taxon>Bacteria</taxon>
        <taxon>Pseudomonadati</taxon>
        <taxon>Pseudomonadota</taxon>
        <taxon>Alphaproteobacteria</taxon>
        <taxon>Acetobacterales</taxon>
        <taxon>Roseomonadaceae</taxon>
        <taxon>Roseomonas</taxon>
    </lineage>
</organism>
<evidence type="ECO:0000256" key="1">
    <source>
        <dbReference type="SAM" id="MobiDB-lite"/>
    </source>
</evidence>
<protein>
    <submittedName>
        <fullName evidence="2">Uncharacterized protein</fullName>
    </submittedName>
</protein>
<dbReference type="Proteomes" id="UP001518990">
    <property type="component" value="Unassembled WGS sequence"/>
</dbReference>
<feature type="region of interest" description="Disordered" evidence="1">
    <location>
        <begin position="40"/>
        <end position="69"/>
    </location>
</feature>
<keyword evidence="3" id="KW-1185">Reference proteome</keyword>
<evidence type="ECO:0000313" key="3">
    <source>
        <dbReference type="Proteomes" id="UP001518990"/>
    </source>
</evidence>
<comment type="caution">
    <text evidence="2">The sequence shown here is derived from an EMBL/GenBank/DDBJ whole genome shotgun (WGS) entry which is preliminary data.</text>
</comment>
<evidence type="ECO:0000313" key="2">
    <source>
        <dbReference type="EMBL" id="MBO1073892.1"/>
    </source>
</evidence>
<proteinExistence type="predicted"/>
<gene>
    <name evidence="2" type="ORF">IAI60_04665</name>
</gene>
<sequence length="69" mass="7295">MLASACLPKSVTLRGEAESPSYALRAALAERLMRRTPANEARSVLDVDNLPRQPPAGQSGPPKLRLAAG</sequence>
<accession>A0ABS3KA35</accession>
<reference evidence="2 3" key="1">
    <citation type="submission" date="2020-09" db="EMBL/GenBank/DDBJ databases">
        <title>Roseomonas.</title>
        <authorList>
            <person name="Zhu W."/>
        </authorList>
    </citation>
    <scope>NUCLEOTIDE SEQUENCE [LARGE SCALE GENOMIC DNA]</scope>
    <source>
        <strain evidence="2 3">1311</strain>
    </source>
</reference>